<dbReference type="FunFam" id="3.40.50.2000:FF:000021">
    <property type="entry name" value="UDP-glucuronosyltransferase"/>
    <property type="match status" value="1"/>
</dbReference>
<dbReference type="InterPro" id="IPR050271">
    <property type="entry name" value="UDP-glycosyltransferase"/>
</dbReference>
<feature type="chain" id="PRO_5008271038" evidence="4">
    <location>
        <begin position="24"/>
        <end position="561"/>
    </location>
</feature>
<name>A0A195EUT9_9HYME</name>
<dbReference type="Gene3D" id="3.40.50.2000">
    <property type="entry name" value="Glycogen Phosphorylase B"/>
    <property type="match status" value="1"/>
</dbReference>
<evidence type="ECO:0000313" key="5">
    <source>
        <dbReference type="EMBL" id="KYN32025.1"/>
    </source>
</evidence>
<dbReference type="Pfam" id="PF00201">
    <property type="entry name" value="UDPGT"/>
    <property type="match status" value="1"/>
</dbReference>
<comment type="similarity">
    <text evidence="1">Belongs to the UDP-glycosyltransferase family.</text>
</comment>
<keyword evidence="2" id="KW-0328">Glycosyltransferase</keyword>
<evidence type="ECO:0000256" key="4">
    <source>
        <dbReference type="SAM" id="SignalP"/>
    </source>
</evidence>
<dbReference type="PANTHER" id="PTHR48043">
    <property type="entry name" value="EG:EG0003.4 PROTEIN-RELATED"/>
    <property type="match status" value="1"/>
</dbReference>
<evidence type="ECO:0000256" key="2">
    <source>
        <dbReference type="ARBA" id="ARBA00022676"/>
    </source>
</evidence>
<dbReference type="PANTHER" id="PTHR48043:SF159">
    <property type="entry name" value="EG:EG0003.4 PROTEIN-RELATED"/>
    <property type="match status" value="1"/>
</dbReference>
<keyword evidence="3 5" id="KW-0808">Transferase</keyword>
<organism evidence="5 6">
    <name type="scientific">Trachymyrmex septentrionalis</name>
    <dbReference type="NCBI Taxonomy" id="34720"/>
    <lineage>
        <taxon>Eukaryota</taxon>
        <taxon>Metazoa</taxon>
        <taxon>Ecdysozoa</taxon>
        <taxon>Arthropoda</taxon>
        <taxon>Hexapoda</taxon>
        <taxon>Insecta</taxon>
        <taxon>Pterygota</taxon>
        <taxon>Neoptera</taxon>
        <taxon>Endopterygota</taxon>
        <taxon>Hymenoptera</taxon>
        <taxon>Apocrita</taxon>
        <taxon>Aculeata</taxon>
        <taxon>Formicoidea</taxon>
        <taxon>Formicidae</taxon>
        <taxon>Myrmicinae</taxon>
        <taxon>Trachymyrmex</taxon>
    </lineage>
</organism>
<protein>
    <submittedName>
        <fullName evidence="5">Ecdysteroid UDP-glucosyltransferase</fullName>
    </submittedName>
</protein>
<dbReference type="STRING" id="34720.A0A195EUT9"/>
<dbReference type="CDD" id="cd03784">
    <property type="entry name" value="GT1_Gtf-like"/>
    <property type="match status" value="1"/>
</dbReference>
<dbReference type="Proteomes" id="UP000078541">
    <property type="component" value="Unassembled WGS sequence"/>
</dbReference>
<evidence type="ECO:0000256" key="1">
    <source>
        <dbReference type="ARBA" id="ARBA00009995"/>
    </source>
</evidence>
<dbReference type="SUPFAM" id="SSF53756">
    <property type="entry name" value="UDP-Glycosyltransferase/glycogen phosphorylase"/>
    <property type="match status" value="1"/>
</dbReference>
<dbReference type="EMBL" id="KQ981958">
    <property type="protein sequence ID" value="KYN32025.1"/>
    <property type="molecule type" value="Genomic_DNA"/>
</dbReference>
<keyword evidence="4" id="KW-0732">Signal</keyword>
<proteinExistence type="inferred from homology"/>
<reference evidence="5 6" key="1">
    <citation type="submission" date="2016-03" db="EMBL/GenBank/DDBJ databases">
        <title>Trachymyrmex septentrionalis WGS genome.</title>
        <authorList>
            <person name="Nygaard S."/>
            <person name="Hu H."/>
            <person name="Boomsma J."/>
            <person name="Zhang G."/>
        </authorList>
    </citation>
    <scope>NUCLEOTIDE SEQUENCE [LARGE SCALE GENOMIC DNA]</scope>
    <source>
        <strain evidence="5">Tsep2-gDNA-1</strain>
        <tissue evidence="5">Whole body</tissue>
    </source>
</reference>
<keyword evidence="6" id="KW-1185">Reference proteome</keyword>
<sequence length="561" mass="64817">MKPVVEMIFWIACFVCTATPIETARILAIIAIPSYSHHIAYQLLWTTLSRRGHKIVVLTTDPINDPSLTNLTEINFKSNYNVVTKINFIENMETHTWLSTVNEQLWPVCNQITENIYKHPEVRKMYELNSDTKFDVVIVETIKSPSLYALAYRFNAPLIGVSTLGLYNSNYYLLGAPVLPSHPSAWEMGDTTDFNLSLWQRIKNFIRLWYHIYCTLNHFYSEQQAIAEKYLGKNIPDIRDMERNISFVFQNQQKVLSFVRPQTSNVLSFGNFQISKKLAALPENLTEFITDAPNGFIYMSLGTNVRISSLSKHVQSIFRDVFASLPYKILWKHDSELPNKPDNIYIAKWFPQQSILAHPNIKLFIYQGGIQSTEEAVYYTVPLLGLPVLADQYTQVKKMVSLGVAKHLNIMKLSRENLNESIIDILYDEGYKKRMLKVKELNEDKPYDVLEHVIWWIEFVIRHKGASHLRTSIAYDPCLFLRLVPLSERLLFIIKTTLPGDYQKAIEKDIFSSSSALLCFLSFLHETRVSRGVIVFVPDNVFYPPPFPRSFLPRFTKGDSL</sequence>
<feature type="signal peptide" evidence="4">
    <location>
        <begin position="1"/>
        <end position="23"/>
    </location>
</feature>
<gene>
    <name evidence="5" type="ORF">ALC56_13778</name>
</gene>
<evidence type="ECO:0000256" key="3">
    <source>
        <dbReference type="ARBA" id="ARBA00022679"/>
    </source>
</evidence>
<dbReference type="InterPro" id="IPR002213">
    <property type="entry name" value="UDP_glucos_trans"/>
</dbReference>
<accession>A0A195EUT9</accession>
<dbReference type="GO" id="GO:0008194">
    <property type="term" value="F:UDP-glycosyltransferase activity"/>
    <property type="evidence" value="ECO:0007669"/>
    <property type="project" value="InterPro"/>
</dbReference>
<evidence type="ECO:0000313" key="6">
    <source>
        <dbReference type="Proteomes" id="UP000078541"/>
    </source>
</evidence>
<dbReference type="AlphaFoldDB" id="A0A195EUT9"/>